<feature type="compositionally biased region" description="Basic and acidic residues" evidence="1">
    <location>
        <begin position="1"/>
        <end position="10"/>
    </location>
</feature>
<evidence type="ECO:0000313" key="2">
    <source>
        <dbReference type="EMBL" id="KAF7835028.1"/>
    </source>
</evidence>
<reference evidence="2" key="1">
    <citation type="submission" date="2020-09" db="EMBL/GenBank/DDBJ databases">
        <title>Genome-Enabled Discovery of Anthraquinone Biosynthesis in Senna tora.</title>
        <authorList>
            <person name="Kang S.-H."/>
            <person name="Pandey R.P."/>
            <person name="Lee C.-M."/>
            <person name="Sim J.-S."/>
            <person name="Jeong J.-T."/>
            <person name="Choi B.-S."/>
            <person name="Jung M."/>
            <person name="Ginzburg D."/>
            <person name="Zhao K."/>
            <person name="Won S.Y."/>
            <person name="Oh T.-J."/>
            <person name="Yu Y."/>
            <person name="Kim N.-H."/>
            <person name="Lee O.R."/>
            <person name="Lee T.-H."/>
            <person name="Bashyal P."/>
            <person name="Kim T.-S."/>
            <person name="Lee W.-H."/>
            <person name="Kawkins C."/>
            <person name="Kim C.-K."/>
            <person name="Kim J.S."/>
            <person name="Ahn B.O."/>
            <person name="Rhee S.Y."/>
            <person name="Sohng J.K."/>
        </authorList>
    </citation>
    <scope>NUCLEOTIDE SEQUENCE</scope>
    <source>
        <tissue evidence="2">Leaf</tissue>
    </source>
</reference>
<dbReference type="Proteomes" id="UP000634136">
    <property type="component" value="Unassembled WGS sequence"/>
</dbReference>
<evidence type="ECO:0000313" key="3">
    <source>
        <dbReference type="Proteomes" id="UP000634136"/>
    </source>
</evidence>
<accession>A0A834WYX6</accession>
<proteinExistence type="predicted"/>
<sequence length="26" mass="2977">MRCEGMKEELSLPPGPITRSRAKNFK</sequence>
<feature type="region of interest" description="Disordered" evidence="1">
    <location>
        <begin position="1"/>
        <end position="26"/>
    </location>
</feature>
<protein>
    <submittedName>
        <fullName evidence="2">Uncharacterized protein</fullName>
    </submittedName>
</protein>
<name>A0A834WYX6_9FABA</name>
<dbReference type="AlphaFoldDB" id="A0A834WYX6"/>
<organism evidence="2 3">
    <name type="scientific">Senna tora</name>
    <dbReference type="NCBI Taxonomy" id="362788"/>
    <lineage>
        <taxon>Eukaryota</taxon>
        <taxon>Viridiplantae</taxon>
        <taxon>Streptophyta</taxon>
        <taxon>Embryophyta</taxon>
        <taxon>Tracheophyta</taxon>
        <taxon>Spermatophyta</taxon>
        <taxon>Magnoliopsida</taxon>
        <taxon>eudicotyledons</taxon>
        <taxon>Gunneridae</taxon>
        <taxon>Pentapetalae</taxon>
        <taxon>rosids</taxon>
        <taxon>fabids</taxon>
        <taxon>Fabales</taxon>
        <taxon>Fabaceae</taxon>
        <taxon>Caesalpinioideae</taxon>
        <taxon>Cassia clade</taxon>
        <taxon>Senna</taxon>
    </lineage>
</organism>
<dbReference type="EMBL" id="JAAIUW010000004">
    <property type="protein sequence ID" value="KAF7835028.1"/>
    <property type="molecule type" value="Genomic_DNA"/>
</dbReference>
<gene>
    <name evidence="2" type="ORF">G2W53_009887</name>
</gene>
<evidence type="ECO:0000256" key="1">
    <source>
        <dbReference type="SAM" id="MobiDB-lite"/>
    </source>
</evidence>
<comment type="caution">
    <text evidence="2">The sequence shown here is derived from an EMBL/GenBank/DDBJ whole genome shotgun (WGS) entry which is preliminary data.</text>
</comment>
<keyword evidence="3" id="KW-1185">Reference proteome</keyword>